<dbReference type="EMBL" id="CP108140">
    <property type="protein sequence ID" value="WTP91548.1"/>
    <property type="molecule type" value="Genomic_DNA"/>
</dbReference>
<protein>
    <submittedName>
        <fullName evidence="1">Uncharacterized protein</fullName>
    </submittedName>
</protein>
<name>A0AAU1I972_9ACTN</name>
<organism evidence="1">
    <name type="scientific">Streptomyces sp. NBC_00180</name>
    <dbReference type="NCBI Taxonomy" id="2903632"/>
    <lineage>
        <taxon>Bacteria</taxon>
        <taxon>Bacillati</taxon>
        <taxon>Actinomycetota</taxon>
        <taxon>Actinomycetes</taxon>
        <taxon>Kitasatosporales</taxon>
        <taxon>Streptomycetaceae</taxon>
        <taxon>Streptomyces</taxon>
    </lineage>
</organism>
<evidence type="ECO:0000313" key="1">
    <source>
        <dbReference type="EMBL" id="WTP91548.1"/>
    </source>
</evidence>
<sequence>MASRMTTPKDRERAAQCRQMFVMLYSIDAIVGPYRAAELVNEYRRRLLQEDGLPDRAALAVACTAYAFSDVYVLAAAGQVWESYAPHDRDEKERISIVEKLHDDTSGHCVKVLTACGIIDFIPLDRLAKEYFLFSWPEEQQAD</sequence>
<gene>
    <name evidence="1" type="ORF">OG477_42610</name>
</gene>
<reference evidence="1" key="1">
    <citation type="submission" date="2022-10" db="EMBL/GenBank/DDBJ databases">
        <title>The complete genomes of actinobacterial strains from the NBC collection.</title>
        <authorList>
            <person name="Joergensen T.S."/>
            <person name="Alvarez Arevalo M."/>
            <person name="Sterndorff E.B."/>
            <person name="Faurdal D."/>
            <person name="Vuksanovic O."/>
            <person name="Mourched A.-S."/>
            <person name="Charusanti P."/>
            <person name="Shaw S."/>
            <person name="Blin K."/>
            <person name="Weber T."/>
        </authorList>
    </citation>
    <scope>NUCLEOTIDE SEQUENCE</scope>
    <source>
        <strain evidence="1">NBC 00180</strain>
    </source>
</reference>
<dbReference type="AlphaFoldDB" id="A0AAU1I972"/>
<accession>A0AAU1I972</accession>
<proteinExistence type="predicted"/>